<accession>A0A814V981</accession>
<evidence type="ECO:0000256" key="3">
    <source>
        <dbReference type="ARBA" id="ARBA00022806"/>
    </source>
</evidence>
<evidence type="ECO:0000313" key="11">
    <source>
        <dbReference type="Proteomes" id="UP000663829"/>
    </source>
</evidence>
<dbReference type="GO" id="GO:0016787">
    <property type="term" value="F:hydrolase activity"/>
    <property type="evidence" value="ECO:0007669"/>
    <property type="project" value="UniProtKB-KW"/>
</dbReference>
<evidence type="ECO:0008006" key="12">
    <source>
        <dbReference type="Google" id="ProtNLM"/>
    </source>
</evidence>
<dbReference type="Pfam" id="PF00271">
    <property type="entry name" value="Helicase_C"/>
    <property type="match status" value="1"/>
</dbReference>
<evidence type="ECO:0000256" key="6">
    <source>
        <dbReference type="SAM" id="MobiDB-lite"/>
    </source>
</evidence>
<feature type="domain" description="Helicase ATP-binding" evidence="7">
    <location>
        <begin position="397"/>
        <end position="558"/>
    </location>
</feature>
<dbReference type="EMBL" id="CAJNOQ010008066">
    <property type="protein sequence ID" value="CAF1187302.1"/>
    <property type="molecule type" value="Genomic_DNA"/>
</dbReference>
<keyword evidence="11" id="KW-1185">Reference proteome</keyword>
<dbReference type="SMART" id="SM00487">
    <property type="entry name" value="DEXDc"/>
    <property type="match status" value="1"/>
</dbReference>
<evidence type="ECO:0000259" key="8">
    <source>
        <dbReference type="PROSITE" id="PS51194"/>
    </source>
</evidence>
<proteinExistence type="predicted"/>
<dbReference type="Proteomes" id="UP000681722">
    <property type="component" value="Unassembled WGS sequence"/>
</dbReference>
<keyword evidence="1" id="KW-0547">Nucleotide-binding</keyword>
<dbReference type="PROSITE" id="PS51192">
    <property type="entry name" value="HELICASE_ATP_BIND_1"/>
    <property type="match status" value="1"/>
</dbReference>
<dbReference type="PANTHER" id="PTHR44533:SF4">
    <property type="entry name" value="DEAD_H RNA HELICASE, PUTATIVE-RELATED"/>
    <property type="match status" value="1"/>
</dbReference>
<dbReference type="EMBL" id="CAJOBC010008066">
    <property type="protein sequence ID" value="CAF3951477.1"/>
    <property type="molecule type" value="Genomic_DNA"/>
</dbReference>
<comment type="caution">
    <text evidence="9">The sequence shown here is derived from an EMBL/GenBank/DDBJ whole genome shotgun (WGS) entry which is preliminary data.</text>
</comment>
<evidence type="ECO:0000313" key="9">
    <source>
        <dbReference type="EMBL" id="CAF1187302.1"/>
    </source>
</evidence>
<evidence type="ECO:0000256" key="2">
    <source>
        <dbReference type="ARBA" id="ARBA00022801"/>
    </source>
</evidence>
<evidence type="ECO:0000256" key="4">
    <source>
        <dbReference type="ARBA" id="ARBA00022840"/>
    </source>
</evidence>
<sequence>NEDHQQFVLLKRLIPFFCLHISLLLRLSIVDRHLISFPTVIFSSTVSKLLSSFQKLLATVVSNLRLSSLTTLSFNKISDMFDGRLFAFTVHSINSNNSHFSIDCETSNIFRQSLHLIDESETTTATPPLEKLLNENLKQLILSGDIKCSSEASSLSTIINLRNSKRKLSKISNPFIDEYLKPILSATDANIDFMDTPNSSHTQYEDIKDNQLQIVLPSSSTVDSTEKQKQEKKAKYSTKAQKIVEDNIKRQADIKIQEEDEQMLRITNMLKTIPKNNYFDLIKILDSNLQSRSSCIQTSTNRLKLLTLKMKYQRKYLQLLLTTTDNKNKNILEQKEKDMKELLLLVHDDINLTPNFIEKWYRFQMETINSYLPRYENSKKDDRVPDFIPDKWQVEFLDAVDKKQSIIILAPTASGKTYASYYAMESVLKQSTNSVCVYVAPTKALVNQVAATIYSRFNSPCFGLFTRDYRLNIDQCRILVTVPQCLEILLLSPNHQQWRNRIQYVIFDEIHCMSGELGADVWEKCMLMINSPMIGLSATVNNGRDLHRWWTSAEKKRVELYKRSTMREVCYITYNERLADLNKYLYSKKQLHPVHPIGLMNSRQLIERGNLPIDLILSPNETLQLHDAIRRTVTIDDGINLEGKYNEQSTTTTESKICVPSLSNYFTNDWIIERSKCNDYSRLVREQFTTMIKDKEIKLIDSVINNINQENSSLTSMSIQYPEPKQMSSLIVEFILTLRERNLLPCLVFSDSRQLCESNALSLTRYFEKEEQRLRKIKYKLQIEQIERRLDEINKNKKRITKLATAAAGKSRKGSDSSEQIINDGGDDESKNELSSIERALFYDILPECTLTNLQTSDTELANRLRERASQDNPQLVRFMKRGIAYHHAGINNKGRVAVEALFRNRYIQVVFSTSTLALGIHMPTKTVAFAMDSIYLDALAYRQASGRSGRRGFDVQGHVVFIDIPIPKIRHLTISKIPNITAHFPTSITFLMRLLHLYSMSKDDDNQKKNDCCTAKRDSCNRSLIVLECSFMSTFSMEKQILCDIQTHYHFLYSLQFLHRINLVNIKGDLVGLAGLLTHLYFYEPGNILFSYIINQELFHSTKSLGDIVIILAYMFTKLPWHLTDEQRQQLLLKRKEKKYNSKLFLPSMSKEFRQMVNEYNQIVKNIYIYYIQDVINKLREKLINQECMLPLSNISFYKTANYDNGTFEYKLKHHYTQQPSSTSISPFSGLSGLTDEIFMNNYNSTSYDLAYNIDLSNRIIPFMDIVDYDKIYLNSYAYDFFINGSERQLLNENQLQHGDIYSLLQDFLLVIASVKTSLEVIINNEQTQNNKESTTDLNFFQPLFEKIHSIHEQYQKNFNTTYNISKNRF</sequence>
<dbReference type="PANTHER" id="PTHR44533">
    <property type="entry name" value="DEAD/H RNA HELICASE, PUTATIVE-RELATED"/>
    <property type="match status" value="1"/>
</dbReference>
<evidence type="ECO:0000313" key="10">
    <source>
        <dbReference type="EMBL" id="CAF3951477.1"/>
    </source>
</evidence>
<keyword evidence="4" id="KW-0067">ATP-binding</keyword>
<reference evidence="9" key="1">
    <citation type="submission" date="2021-02" db="EMBL/GenBank/DDBJ databases">
        <authorList>
            <person name="Nowell W R."/>
        </authorList>
    </citation>
    <scope>NUCLEOTIDE SEQUENCE</scope>
</reference>
<dbReference type="InterPro" id="IPR011545">
    <property type="entry name" value="DEAD/DEAH_box_helicase_dom"/>
</dbReference>
<dbReference type="Proteomes" id="UP000663829">
    <property type="component" value="Unassembled WGS sequence"/>
</dbReference>
<keyword evidence="3" id="KW-0347">Helicase</keyword>
<keyword evidence="2" id="KW-0378">Hydrolase</keyword>
<dbReference type="Gene3D" id="3.40.50.300">
    <property type="entry name" value="P-loop containing nucleotide triphosphate hydrolases"/>
    <property type="match status" value="2"/>
</dbReference>
<dbReference type="InterPro" id="IPR059032">
    <property type="entry name" value="WHD_DDX60"/>
</dbReference>
<dbReference type="InterPro" id="IPR052431">
    <property type="entry name" value="SKI2_subfamily_helicases"/>
</dbReference>
<dbReference type="FunFam" id="3.40.50.300:FF:001039">
    <property type="entry name" value="ATP-dependent RNA helicase DDX60"/>
    <property type="match status" value="1"/>
</dbReference>
<dbReference type="InterPro" id="IPR014001">
    <property type="entry name" value="Helicase_ATP-bd"/>
</dbReference>
<dbReference type="InterPro" id="IPR001650">
    <property type="entry name" value="Helicase_C-like"/>
</dbReference>
<gene>
    <name evidence="9" type="ORF">GPM918_LOCUS23016</name>
    <name evidence="10" type="ORF">SRO942_LOCUS23010</name>
</gene>
<dbReference type="GO" id="GO:0005524">
    <property type="term" value="F:ATP binding"/>
    <property type="evidence" value="ECO:0007669"/>
    <property type="project" value="UniProtKB-KW"/>
</dbReference>
<dbReference type="SMART" id="SM00490">
    <property type="entry name" value="HELICc"/>
    <property type="match status" value="1"/>
</dbReference>
<dbReference type="InterPro" id="IPR027417">
    <property type="entry name" value="P-loop_NTPase"/>
</dbReference>
<organism evidence="9 11">
    <name type="scientific">Didymodactylos carnosus</name>
    <dbReference type="NCBI Taxonomy" id="1234261"/>
    <lineage>
        <taxon>Eukaryota</taxon>
        <taxon>Metazoa</taxon>
        <taxon>Spiralia</taxon>
        <taxon>Gnathifera</taxon>
        <taxon>Rotifera</taxon>
        <taxon>Eurotatoria</taxon>
        <taxon>Bdelloidea</taxon>
        <taxon>Philodinida</taxon>
        <taxon>Philodinidae</taxon>
        <taxon>Didymodactylos</taxon>
    </lineage>
</organism>
<feature type="domain" description="Helicase C-terminal" evidence="8">
    <location>
        <begin position="829"/>
        <end position="997"/>
    </location>
</feature>
<dbReference type="GO" id="GO:0003676">
    <property type="term" value="F:nucleic acid binding"/>
    <property type="evidence" value="ECO:0007669"/>
    <property type="project" value="InterPro"/>
</dbReference>
<name>A0A814V981_9BILA</name>
<dbReference type="GO" id="GO:0004386">
    <property type="term" value="F:helicase activity"/>
    <property type="evidence" value="ECO:0007669"/>
    <property type="project" value="UniProtKB-KW"/>
</dbReference>
<dbReference type="Pfam" id="PF00270">
    <property type="entry name" value="DEAD"/>
    <property type="match status" value="1"/>
</dbReference>
<dbReference type="PROSITE" id="PS51194">
    <property type="entry name" value="HELICASE_CTER"/>
    <property type="match status" value="1"/>
</dbReference>
<feature type="region of interest" description="Disordered" evidence="6">
    <location>
        <begin position="804"/>
        <end position="831"/>
    </location>
</feature>
<feature type="non-terminal residue" evidence="9">
    <location>
        <position position="1"/>
    </location>
</feature>
<dbReference type="OrthoDB" id="64767at2759"/>
<evidence type="ECO:0000256" key="1">
    <source>
        <dbReference type="ARBA" id="ARBA00022741"/>
    </source>
</evidence>
<protein>
    <recommendedName>
        <fullName evidence="12">DEAD/DEAH box helicase</fullName>
    </recommendedName>
</protein>
<keyword evidence="5" id="KW-0175">Coiled coil</keyword>
<dbReference type="GO" id="GO:0005737">
    <property type="term" value="C:cytoplasm"/>
    <property type="evidence" value="ECO:0007669"/>
    <property type="project" value="TreeGrafter"/>
</dbReference>
<feature type="coiled-coil region" evidence="5">
    <location>
        <begin position="769"/>
        <end position="803"/>
    </location>
</feature>
<evidence type="ECO:0000256" key="5">
    <source>
        <dbReference type="SAM" id="Coils"/>
    </source>
</evidence>
<evidence type="ECO:0000259" key="7">
    <source>
        <dbReference type="PROSITE" id="PS51192"/>
    </source>
</evidence>
<dbReference type="SUPFAM" id="SSF52540">
    <property type="entry name" value="P-loop containing nucleoside triphosphate hydrolases"/>
    <property type="match status" value="1"/>
</dbReference>
<dbReference type="Pfam" id="PF26076">
    <property type="entry name" value="WHD_DDX60"/>
    <property type="match status" value="1"/>
</dbReference>